<dbReference type="CDD" id="cd04591">
    <property type="entry name" value="CBS_pair_voltage-gated_CLC_euk_bac"/>
    <property type="match status" value="1"/>
</dbReference>
<name>A0A7I8VNA2_9ANNE</name>
<keyword evidence="2 11" id="KW-0813">Transport</keyword>
<feature type="transmembrane region" description="Helical" evidence="11">
    <location>
        <begin position="330"/>
        <end position="351"/>
    </location>
</feature>
<evidence type="ECO:0000313" key="15">
    <source>
        <dbReference type="Proteomes" id="UP000549394"/>
    </source>
</evidence>
<evidence type="ECO:0000256" key="5">
    <source>
        <dbReference type="ARBA" id="ARBA00022989"/>
    </source>
</evidence>
<dbReference type="GO" id="GO:0005765">
    <property type="term" value="C:lysosomal membrane"/>
    <property type="evidence" value="ECO:0007669"/>
    <property type="project" value="TreeGrafter"/>
</dbReference>
<evidence type="ECO:0000256" key="9">
    <source>
        <dbReference type="ARBA" id="ARBA00023214"/>
    </source>
</evidence>
<dbReference type="SUPFAM" id="SSF54631">
    <property type="entry name" value="CBS-domain pair"/>
    <property type="match status" value="1"/>
</dbReference>
<feature type="transmembrane region" description="Helical" evidence="11">
    <location>
        <begin position="499"/>
        <end position="521"/>
    </location>
</feature>
<evidence type="ECO:0000256" key="8">
    <source>
        <dbReference type="ARBA" id="ARBA00023136"/>
    </source>
</evidence>
<evidence type="ECO:0000256" key="4">
    <source>
        <dbReference type="ARBA" id="ARBA00022737"/>
    </source>
</evidence>
<feature type="transmembrane region" description="Helical" evidence="11">
    <location>
        <begin position="245"/>
        <end position="269"/>
    </location>
</feature>
<dbReference type="InterPro" id="IPR000644">
    <property type="entry name" value="CBS_dom"/>
</dbReference>
<dbReference type="PANTHER" id="PTHR11689">
    <property type="entry name" value="CHLORIDE CHANNEL PROTEIN CLC FAMILY MEMBER"/>
    <property type="match status" value="1"/>
</dbReference>
<comment type="caution">
    <text evidence="14">The sequence shown here is derived from an EMBL/GenBank/DDBJ whole genome shotgun (WGS) entry which is preliminary data.</text>
</comment>
<dbReference type="EMBL" id="CAJFCJ010000006">
    <property type="protein sequence ID" value="CAD5116054.1"/>
    <property type="molecule type" value="Genomic_DNA"/>
</dbReference>
<sequence length="777" mass="85632">MSVRPPKIVVNDADQPGSPESPNSVVSFSDDVVLQKAKDSSRTPSVAKSHSYHEIENKQFLEKQEKITPARLQKISLIRWLVNFLVGAYVAVIAFLVYILIKYISKAKFLGLYALTEKCEGKTWACLFLPGFVWVLINCALITLGSYLVTYHAPHAAGSGIPQIKCYLNGIRLPGLLSLKTMIAKAGGVVLSVTGGLACGKEGPMIHSGAICASGMARGDFSVGKCKAEIKAFKPLRSDPERRDFVAAGAASGVSAAFGAPIGGVLFSLEEGASFLSQVLTWRMLFSSMTASLLLNIFMSALKGHPENMSNPGLVSFGMMGDISYKTFELPIFMVMALIGGLSGAGFNFLNYHITVLRRKYIKENWKKVAEAVLVAASSAIILLVMIFSVPNCSPVKGYNATSTENMTSHSIHKRAAVQENSHGNDNHSDMHTIHYGEHGDHGYMFRGNCPYGQHNRMADILFKTPEGGLHAMLHEPWDYWDFKTLAILFVVYHLLATWTYGLMVSSGVFIPSLLIGGLYGRIIGMAVIKLLPAAGTNIGKYVLVGAACQLGGTVRMTISLTVIVIECTGDITFGLPIMLSLIIAKWMGDFFNPGIYDLHIEILGIPLLPWEPPEMCYDVKARDVMSTPVFTMRKTELANRVHQVLNEGEYLNGFPVVREYETADNEKAYSTYGKLCGFITQEQLKAALEQHDQHYSDLEATIDLEPFMDTGPFTILEDVSLPKIFKLFRGLGMRHLTVVDEDNRVIGIITRQDLARYRSEVHKGKFKFEELHVIKE</sequence>
<dbReference type="Gene3D" id="1.10.3080.10">
    <property type="entry name" value="Clc chloride channel"/>
    <property type="match status" value="1"/>
</dbReference>
<comment type="subcellular location">
    <subcellularLocation>
        <location evidence="1 11">Membrane</location>
        <topology evidence="1 11">Multi-pass membrane protein</topology>
    </subcellularLocation>
</comment>
<dbReference type="Pfam" id="PF00571">
    <property type="entry name" value="CBS"/>
    <property type="match status" value="1"/>
</dbReference>
<feature type="transmembrane region" description="Helical" evidence="11">
    <location>
        <begin position="372"/>
        <end position="390"/>
    </location>
</feature>
<dbReference type="PRINTS" id="PR00762">
    <property type="entry name" value="CLCHANNEL"/>
</dbReference>
<protein>
    <recommendedName>
        <fullName evidence="11">Chloride channel protein</fullName>
    </recommendedName>
</protein>
<reference evidence="14 15" key="1">
    <citation type="submission" date="2020-08" db="EMBL/GenBank/DDBJ databases">
        <authorList>
            <person name="Hejnol A."/>
        </authorList>
    </citation>
    <scope>NUCLEOTIDE SEQUENCE [LARGE SCALE GENOMIC DNA]</scope>
</reference>
<dbReference type="AlphaFoldDB" id="A0A7I8VNA2"/>
<evidence type="ECO:0000256" key="7">
    <source>
        <dbReference type="ARBA" id="ARBA00023122"/>
    </source>
</evidence>
<proteinExistence type="inferred from homology"/>
<keyword evidence="6 11" id="KW-0406">Ion transport</keyword>
<dbReference type="GO" id="GO:0005254">
    <property type="term" value="F:chloride channel activity"/>
    <property type="evidence" value="ECO:0007669"/>
    <property type="project" value="UniProtKB-UniRule"/>
</dbReference>
<evidence type="ECO:0000256" key="3">
    <source>
        <dbReference type="ARBA" id="ARBA00022692"/>
    </source>
</evidence>
<accession>A0A7I8VNA2</accession>
<dbReference type="InterPro" id="IPR051280">
    <property type="entry name" value="Cl-channel/antiporter"/>
</dbReference>
<gene>
    <name evidence="14" type="ORF">DGYR_LOCUS4720</name>
</gene>
<keyword evidence="15" id="KW-1185">Reference proteome</keyword>
<dbReference type="PROSITE" id="PS51371">
    <property type="entry name" value="CBS"/>
    <property type="match status" value="1"/>
</dbReference>
<dbReference type="Gene3D" id="3.10.580.10">
    <property type="entry name" value="CBS-domain"/>
    <property type="match status" value="1"/>
</dbReference>
<evidence type="ECO:0000256" key="6">
    <source>
        <dbReference type="ARBA" id="ARBA00023065"/>
    </source>
</evidence>
<keyword evidence="9 11" id="KW-0868">Chloride</keyword>
<dbReference type="PANTHER" id="PTHR11689:SF136">
    <property type="entry name" value="H(+)_CL(-) EXCHANGE TRANSPORTER 7"/>
    <property type="match status" value="1"/>
</dbReference>
<dbReference type="SUPFAM" id="SSF81340">
    <property type="entry name" value="Clc chloride channel"/>
    <property type="match status" value="1"/>
</dbReference>
<evidence type="ECO:0000259" key="13">
    <source>
        <dbReference type="PROSITE" id="PS51371"/>
    </source>
</evidence>
<feature type="domain" description="CBS" evidence="13">
    <location>
        <begin position="709"/>
        <end position="765"/>
    </location>
</feature>
<dbReference type="SMART" id="SM00116">
    <property type="entry name" value="CBS"/>
    <property type="match status" value="2"/>
</dbReference>
<dbReference type="Proteomes" id="UP000549394">
    <property type="component" value="Unassembled WGS sequence"/>
</dbReference>
<evidence type="ECO:0000313" key="14">
    <source>
        <dbReference type="EMBL" id="CAD5116054.1"/>
    </source>
</evidence>
<feature type="transmembrane region" description="Helical" evidence="11">
    <location>
        <begin position="281"/>
        <end position="302"/>
    </location>
</feature>
<evidence type="ECO:0000256" key="12">
    <source>
        <dbReference type="SAM" id="MobiDB-lite"/>
    </source>
</evidence>
<feature type="transmembrane region" description="Helical" evidence="11">
    <location>
        <begin position="572"/>
        <end position="589"/>
    </location>
</feature>
<keyword evidence="4" id="KW-0677">Repeat</keyword>
<evidence type="ECO:0000256" key="1">
    <source>
        <dbReference type="ARBA" id="ARBA00004141"/>
    </source>
</evidence>
<dbReference type="Pfam" id="PF00654">
    <property type="entry name" value="Voltage_CLC"/>
    <property type="match status" value="1"/>
</dbReference>
<keyword evidence="8 11" id="KW-0472">Membrane</keyword>
<dbReference type="InterPro" id="IPR001807">
    <property type="entry name" value="ClC"/>
</dbReference>
<feature type="transmembrane region" description="Helical" evidence="11">
    <location>
        <begin position="80"/>
        <end position="104"/>
    </location>
</feature>
<dbReference type="OrthoDB" id="428525at2759"/>
<feature type="region of interest" description="Disordered" evidence="12">
    <location>
        <begin position="1"/>
        <end position="26"/>
    </location>
</feature>
<comment type="caution">
    <text evidence="11">Lacks conserved residue(s) required for the propagation of feature annotation.</text>
</comment>
<evidence type="ECO:0000256" key="11">
    <source>
        <dbReference type="RuleBase" id="RU361221"/>
    </source>
</evidence>
<keyword evidence="7 10" id="KW-0129">CBS domain</keyword>
<keyword evidence="5 11" id="KW-1133">Transmembrane helix</keyword>
<feature type="transmembrane region" description="Helical" evidence="11">
    <location>
        <begin position="124"/>
        <end position="149"/>
    </location>
</feature>
<evidence type="ECO:0000256" key="10">
    <source>
        <dbReference type="PROSITE-ProRule" id="PRU00703"/>
    </source>
</evidence>
<dbReference type="InterPro" id="IPR014743">
    <property type="entry name" value="Cl-channel_core"/>
</dbReference>
<evidence type="ECO:0000256" key="2">
    <source>
        <dbReference type="ARBA" id="ARBA00022448"/>
    </source>
</evidence>
<organism evidence="14 15">
    <name type="scientific">Dimorphilus gyrociliatus</name>
    <dbReference type="NCBI Taxonomy" id="2664684"/>
    <lineage>
        <taxon>Eukaryota</taxon>
        <taxon>Metazoa</taxon>
        <taxon>Spiralia</taxon>
        <taxon>Lophotrochozoa</taxon>
        <taxon>Annelida</taxon>
        <taxon>Polychaeta</taxon>
        <taxon>Polychaeta incertae sedis</taxon>
        <taxon>Dinophilidae</taxon>
        <taxon>Dimorphilus</taxon>
    </lineage>
</organism>
<comment type="similarity">
    <text evidence="11">Belongs to the chloride channel (TC 2.A.49) family.</text>
</comment>
<dbReference type="InterPro" id="IPR046342">
    <property type="entry name" value="CBS_dom_sf"/>
</dbReference>
<keyword evidence="3 11" id="KW-0812">Transmembrane</keyword>